<dbReference type="SMART" id="SM00184">
    <property type="entry name" value="RING"/>
    <property type="match status" value="1"/>
</dbReference>
<evidence type="ECO:0000256" key="2">
    <source>
        <dbReference type="SAM" id="MobiDB-lite"/>
    </source>
</evidence>
<feature type="region of interest" description="Disordered" evidence="2">
    <location>
        <begin position="1"/>
        <end position="77"/>
    </location>
</feature>
<comment type="caution">
    <text evidence="4">The sequence shown here is derived from an EMBL/GenBank/DDBJ whole genome shotgun (WGS) entry which is preliminary data.</text>
</comment>
<dbReference type="Gene3D" id="3.30.40.10">
    <property type="entry name" value="Zinc/RING finger domain, C3HC4 (zinc finger)"/>
    <property type="match status" value="1"/>
</dbReference>
<dbReference type="Pfam" id="PF13923">
    <property type="entry name" value="zf-C3HC4_2"/>
    <property type="match status" value="1"/>
</dbReference>
<keyword evidence="1" id="KW-0863">Zinc-finger</keyword>
<evidence type="ECO:0000256" key="1">
    <source>
        <dbReference type="PROSITE-ProRule" id="PRU00175"/>
    </source>
</evidence>
<dbReference type="EMBL" id="JARKIB010000407">
    <property type="protein sequence ID" value="KAJ7711015.1"/>
    <property type="molecule type" value="Genomic_DNA"/>
</dbReference>
<dbReference type="GO" id="GO:0008270">
    <property type="term" value="F:zinc ion binding"/>
    <property type="evidence" value="ECO:0007669"/>
    <property type="project" value="UniProtKB-KW"/>
</dbReference>
<dbReference type="InterPro" id="IPR013083">
    <property type="entry name" value="Znf_RING/FYVE/PHD"/>
</dbReference>
<dbReference type="Proteomes" id="UP001215598">
    <property type="component" value="Unassembled WGS sequence"/>
</dbReference>
<sequence>MMRLPNAGRAPARPPPKKKKKNTFSSSATNPLLVNENGNIVDKLNSSPPRMSPSSPPKAAGSNQQPELRRSPGGGIIYPGIMGGPPSLIKGDTHAAVVSVTRLIAAATRNAASACPYQRACNAVAGGSSPPVASGSRRRYRSPKPIDRTRVFVPSVPLRIRKKPAARFNRNGIRAVCDPPLCDANLYLTDDRPATDVDPKDPTVRPLGHHICPICLGPKSHPVTNPCGHTHCYVCIRKSVEVSWECPPCRRLITTEPVHNFDLECAIANDHPTWVDKSVVSFSWAGLQWPSLDRLPVNSP</sequence>
<evidence type="ECO:0000313" key="4">
    <source>
        <dbReference type="EMBL" id="KAJ7711015.1"/>
    </source>
</evidence>
<proteinExistence type="predicted"/>
<evidence type="ECO:0000259" key="3">
    <source>
        <dbReference type="PROSITE" id="PS50089"/>
    </source>
</evidence>
<feature type="compositionally biased region" description="Polar residues" evidence="2">
    <location>
        <begin position="23"/>
        <end position="38"/>
    </location>
</feature>
<keyword evidence="5" id="KW-1185">Reference proteome</keyword>
<accession>A0AAD7H3L1</accession>
<organism evidence="4 5">
    <name type="scientific">Mycena metata</name>
    <dbReference type="NCBI Taxonomy" id="1033252"/>
    <lineage>
        <taxon>Eukaryota</taxon>
        <taxon>Fungi</taxon>
        <taxon>Dikarya</taxon>
        <taxon>Basidiomycota</taxon>
        <taxon>Agaricomycotina</taxon>
        <taxon>Agaricomycetes</taxon>
        <taxon>Agaricomycetidae</taxon>
        <taxon>Agaricales</taxon>
        <taxon>Marasmiineae</taxon>
        <taxon>Mycenaceae</taxon>
        <taxon>Mycena</taxon>
    </lineage>
</organism>
<protein>
    <recommendedName>
        <fullName evidence="3">RING-type domain-containing protein</fullName>
    </recommendedName>
</protein>
<gene>
    <name evidence="4" type="ORF">B0H16DRAFT_1745517</name>
</gene>
<dbReference type="InterPro" id="IPR001841">
    <property type="entry name" value="Znf_RING"/>
</dbReference>
<name>A0AAD7H3L1_9AGAR</name>
<dbReference type="SUPFAM" id="SSF57850">
    <property type="entry name" value="RING/U-box"/>
    <property type="match status" value="1"/>
</dbReference>
<keyword evidence="1" id="KW-0862">Zinc</keyword>
<keyword evidence="1" id="KW-0479">Metal-binding</keyword>
<feature type="domain" description="RING-type" evidence="3">
    <location>
        <begin position="212"/>
        <end position="250"/>
    </location>
</feature>
<dbReference type="AlphaFoldDB" id="A0AAD7H3L1"/>
<evidence type="ECO:0000313" key="5">
    <source>
        <dbReference type="Proteomes" id="UP001215598"/>
    </source>
</evidence>
<reference evidence="4" key="1">
    <citation type="submission" date="2023-03" db="EMBL/GenBank/DDBJ databases">
        <title>Massive genome expansion in bonnet fungi (Mycena s.s.) driven by repeated elements and novel gene families across ecological guilds.</title>
        <authorList>
            <consortium name="Lawrence Berkeley National Laboratory"/>
            <person name="Harder C.B."/>
            <person name="Miyauchi S."/>
            <person name="Viragh M."/>
            <person name="Kuo A."/>
            <person name="Thoen E."/>
            <person name="Andreopoulos B."/>
            <person name="Lu D."/>
            <person name="Skrede I."/>
            <person name="Drula E."/>
            <person name="Henrissat B."/>
            <person name="Morin E."/>
            <person name="Kohler A."/>
            <person name="Barry K."/>
            <person name="LaButti K."/>
            <person name="Morin E."/>
            <person name="Salamov A."/>
            <person name="Lipzen A."/>
            <person name="Mereny Z."/>
            <person name="Hegedus B."/>
            <person name="Baldrian P."/>
            <person name="Stursova M."/>
            <person name="Weitz H."/>
            <person name="Taylor A."/>
            <person name="Grigoriev I.V."/>
            <person name="Nagy L.G."/>
            <person name="Martin F."/>
            <person name="Kauserud H."/>
        </authorList>
    </citation>
    <scope>NUCLEOTIDE SEQUENCE</scope>
    <source>
        <strain evidence="4">CBHHK182m</strain>
    </source>
</reference>
<dbReference type="PROSITE" id="PS50089">
    <property type="entry name" value="ZF_RING_2"/>
    <property type="match status" value="1"/>
</dbReference>